<sequence length="154" mass="17138">MVLLCLASASGVAAGQRADGVVLTIDGKIAGEGPRQFTLDDLEAMERESFTTWTPWHDAPVTFEGVPLAALMKHVGARGHLVSAKALNNYYVEYRDFDFARYKPIVAYKADGAYMEISDKGPLFVIFPFDSDPELRSATYLALSIWQLRWMTVQ</sequence>
<evidence type="ECO:0000313" key="1">
    <source>
        <dbReference type="EMBL" id="MBA4611299.1"/>
    </source>
</evidence>
<dbReference type="AlphaFoldDB" id="A0A838XIY6"/>
<proteinExistence type="predicted"/>
<organism evidence="1 2">
    <name type="scientific">Stappia taiwanensis</name>
    <dbReference type="NCBI Taxonomy" id="992267"/>
    <lineage>
        <taxon>Bacteria</taxon>
        <taxon>Pseudomonadati</taxon>
        <taxon>Pseudomonadota</taxon>
        <taxon>Alphaproteobacteria</taxon>
        <taxon>Hyphomicrobiales</taxon>
        <taxon>Stappiaceae</taxon>
        <taxon>Stappia</taxon>
    </lineage>
</organism>
<keyword evidence="2" id="KW-1185">Reference proteome</keyword>
<dbReference type="Gene3D" id="3.90.420.10">
    <property type="entry name" value="Oxidoreductase, molybdopterin-binding domain"/>
    <property type="match status" value="1"/>
</dbReference>
<reference evidence="1 2" key="1">
    <citation type="submission" date="2020-07" db="EMBL/GenBank/DDBJ databases">
        <authorList>
            <person name="Li M."/>
        </authorList>
    </citation>
    <scope>NUCLEOTIDE SEQUENCE [LARGE SCALE GENOMIC DNA]</scope>
    <source>
        <strain evidence="1 2">DSM 23284</strain>
    </source>
</reference>
<name>A0A838XIY6_9HYPH</name>
<dbReference type="SUPFAM" id="SSF56524">
    <property type="entry name" value="Oxidoreductase molybdopterin-binding domain"/>
    <property type="match status" value="1"/>
</dbReference>
<protein>
    <submittedName>
        <fullName evidence="1">Oxidoreductase</fullName>
    </submittedName>
</protein>
<dbReference type="InterPro" id="IPR036374">
    <property type="entry name" value="OxRdtase_Mopterin-bd_sf"/>
</dbReference>
<dbReference type="EMBL" id="JACEON010000004">
    <property type="protein sequence ID" value="MBA4611299.1"/>
    <property type="molecule type" value="Genomic_DNA"/>
</dbReference>
<evidence type="ECO:0000313" key="2">
    <source>
        <dbReference type="Proteomes" id="UP000559404"/>
    </source>
</evidence>
<dbReference type="Proteomes" id="UP000559404">
    <property type="component" value="Unassembled WGS sequence"/>
</dbReference>
<reference evidence="1 2" key="2">
    <citation type="submission" date="2020-08" db="EMBL/GenBank/DDBJ databases">
        <title>Stappia taiwanensis sp. nov., isolated from a coastal thermal spring.</title>
        <authorList>
            <person name="Kampfer P."/>
        </authorList>
    </citation>
    <scope>NUCLEOTIDE SEQUENCE [LARGE SCALE GENOMIC DNA]</scope>
    <source>
        <strain evidence="1 2">DSM 23284</strain>
    </source>
</reference>
<accession>A0A838XIY6</accession>
<gene>
    <name evidence="1" type="ORF">H1W37_06540</name>
</gene>
<comment type="caution">
    <text evidence="1">The sequence shown here is derived from an EMBL/GenBank/DDBJ whole genome shotgun (WGS) entry which is preliminary data.</text>
</comment>